<dbReference type="InterPro" id="IPR001279">
    <property type="entry name" value="Metallo-B-lactamas"/>
</dbReference>
<dbReference type="Proteomes" id="UP001149163">
    <property type="component" value="Unassembled WGS sequence"/>
</dbReference>
<keyword evidence="4" id="KW-0862">Zinc</keyword>
<name>A0A9W9I9B5_9EURO</name>
<comment type="caution">
    <text evidence="6">The sequence shown here is derived from an EMBL/GenBank/DDBJ whole genome shotgun (WGS) entry which is preliminary data.</text>
</comment>
<dbReference type="Pfam" id="PF00753">
    <property type="entry name" value="Lactamase_B"/>
    <property type="match status" value="1"/>
</dbReference>
<protein>
    <submittedName>
        <fullName evidence="6">Metallo-beta-lactamase superfamily protein</fullName>
    </submittedName>
</protein>
<dbReference type="InterPro" id="IPR036866">
    <property type="entry name" value="RibonucZ/Hydroxyglut_hydro"/>
</dbReference>
<keyword evidence="3" id="KW-0378">Hydrolase</keyword>
<dbReference type="GeneID" id="81427424"/>
<comment type="similarity">
    <text evidence="1">Belongs to the metallo-beta-lactamase superfamily.</text>
</comment>
<dbReference type="AlphaFoldDB" id="A0A9W9I9B5"/>
<reference evidence="6" key="1">
    <citation type="submission" date="2022-11" db="EMBL/GenBank/DDBJ databases">
        <authorList>
            <person name="Petersen C."/>
        </authorList>
    </citation>
    <scope>NUCLEOTIDE SEQUENCE</scope>
    <source>
        <strain evidence="6">IBT 26290</strain>
    </source>
</reference>
<reference evidence="6" key="2">
    <citation type="journal article" date="2023" name="IMA Fungus">
        <title>Comparative genomic study of the Penicillium genus elucidates a diverse pangenome and 15 lateral gene transfer events.</title>
        <authorList>
            <person name="Petersen C."/>
            <person name="Sorensen T."/>
            <person name="Nielsen M.R."/>
            <person name="Sondergaard T.E."/>
            <person name="Sorensen J.L."/>
            <person name="Fitzpatrick D.A."/>
            <person name="Frisvad J.C."/>
            <person name="Nielsen K.L."/>
        </authorList>
    </citation>
    <scope>NUCLEOTIDE SEQUENCE</scope>
    <source>
        <strain evidence="6">IBT 26290</strain>
    </source>
</reference>
<accession>A0A9W9I9B5</accession>
<sequence length="328" mass="36239">MHHETLHIPSLSFLIEHTATKRKLLFDLGLRKDLSALPPTVQKFFSDSGWDLRVDKNVSDILIEHDVSPEDIEAVVLSHHHFDHLGDLSQFPRTTHIIVRPDFKATHLPGWPINPGSSLIDADWTGRNIREISFQEGPNVQTIGGFRAVDYFGDGSFFLLDAPGHTVGHLAALARVTSGANSASGCSSTFPQRDTFVFLAGDICHYPGTFRPSKHEPLNFENCSSVASCPAAFYLDIHPQKCFDQPVYEMPADATVDEAAAKHSIQKLCRFDGNNNVLVIIGHDASLTGKIDLFPANVNNWKAKGMKDKLHWSFLGDFGSNTKALEQA</sequence>
<dbReference type="PANTHER" id="PTHR42978:SF5">
    <property type="entry name" value="METALLO-BETA-LACTAMASE DOMAIN-CONTAINING PROTEIN"/>
    <property type="match status" value="1"/>
</dbReference>
<keyword evidence="2" id="KW-0479">Metal-binding</keyword>
<dbReference type="Gene3D" id="3.60.15.10">
    <property type="entry name" value="Ribonuclease Z/Hydroxyacylglutathione hydrolase-like"/>
    <property type="match status" value="1"/>
</dbReference>
<organism evidence="6 7">
    <name type="scientific">Penicillium canariense</name>
    <dbReference type="NCBI Taxonomy" id="189055"/>
    <lineage>
        <taxon>Eukaryota</taxon>
        <taxon>Fungi</taxon>
        <taxon>Dikarya</taxon>
        <taxon>Ascomycota</taxon>
        <taxon>Pezizomycotina</taxon>
        <taxon>Eurotiomycetes</taxon>
        <taxon>Eurotiomycetidae</taxon>
        <taxon>Eurotiales</taxon>
        <taxon>Aspergillaceae</taxon>
        <taxon>Penicillium</taxon>
    </lineage>
</organism>
<evidence type="ECO:0000256" key="4">
    <source>
        <dbReference type="ARBA" id="ARBA00022833"/>
    </source>
</evidence>
<dbReference type="InterPro" id="IPR051013">
    <property type="entry name" value="MBL_superfamily_lactonases"/>
</dbReference>
<dbReference type="CDD" id="cd07730">
    <property type="entry name" value="metallo-hydrolase-like_MBL-fold"/>
    <property type="match status" value="1"/>
</dbReference>
<evidence type="ECO:0000313" key="6">
    <source>
        <dbReference type="EMBL" id="KAJ5167342.1"/>
    </source>
</evidence>
<dbReference type="SMART" id="SM00849">
    <property type="entry name" value="Lactamase_B"/>
    <property type="match status" value="1"/>
</dbReference>
<dbReference type="SUPFAM" id="SSF56281">
    <property type="entry name" value="Metallo-hydrolase/oxidoreductase"/>
    <property type="match status" value="1"/>
</dbReference>
<gene>
    <name evidence="6" type="ORF">N7482_006123</name>
</gene>
<proteinExistence type="inferred from homology"/>
<evidence type="ECO:0000256" key="1">
    <source>
        <dbReference type="ARBA" id="ARBA00007749"/>
    </source>
</evidence>
<dbReference type="RefSeq" id="XP_056543803.1">
    <property type="nucleotide sequence ID" value="XM_056688248.1"/>
</dbReference>
<evidence type="ECO:0000256" key="3">
    <source>
        <dbReference type="ARBA" id="ARBA00022801"/>
    </source>
</evidence>
<dbReference type="PANTHER" id="PTHR42978">
    <property type="entry name" value="QUORUM-QUENCHING LACTONASE YTNP-RELATED-RELATED"/>
    <property type="match status" value="1"/>
</dbReference>
<feature type="domain" description="Metallo-beta-lactamase" evidence="5">
    <location>
        <begin position="9"/>
        <end position="241"/>
    </location>
</feature>
<evidence type="ECO:0000256" key="2">
    <source>
        <dbReference type="ARBA" id="ARBA00022723"/>
    </source>
</evidence>
<dbReference type="EMBL" id="JAPQKN010000003">
    <property type="protein sequence ID" value="KAJ5167342.1"/>
    <property type="molecule type" value="Genomic_DNA"/>
</dbReference>
<keyword evidence="7" id="KW-1185">Reference proteome</keyword>
<dbReference type="GO" id="GO:0016787">
    <property type="term" value="F:hydrolase activity"/>
    <property type="evidence" value="ECO:0007669"/>
    <property type="project" value="UniProtKB-KW"/>
</dbReference>
<evidence type="ECO:0000313" key="7">
    <source>
        <dbReference type="Proteomes" id="UP001149163"/>
    </source>
</evidence>
<dbReference type="GO" id="GO:0046872">
    <property type="term" value="F:metal ion binding"/>
    <property type="evidence" value="ECO:0007669"/>
    <property type="project" value="UniProtKB-KW"/>
</dbReference>
<evidence type="ECO:0000259" key="5">
    <source>
        <dbReference type="SMART" id="SM00849"/>
    </source>
</evidence>
<dbReference type="OrthoDB" id="10250730at2759"/>